<protein>
    <submittedName>
        <fullName evidence="2">Uncharacterized protein</fullName>
    </submittedName>
</protein>
<evidence type="ECO:0000256" key="1">
    <source>
        <dbReference type="SAM" id="MobiDB-lite"/>
    </source>
</evidence>
<dbReference type="EMBL" id="ML121527">
    <property type="protein sequence ID" value="RPB29469.1"/>
    <property type="molecule type" value="Genomic_DNA"/>
</dbReference>
<evidence type="ECO:0000313" key="2">
    <source>
        <dbReference type="EMBL" id="RPB29469.1"/>
    </source>
</evidence>
<accession>A0A3N4M736</accession>
<keyword evidence="3" id="KW-1185">Reference proteome</keyword>
<dbReference type="AlphaFoldDB" id="A0A3N4M736"/>
<reference evidence="2 3" key="1">
    <citation type="journal article" date="2018" name="Nat. Ecol. Evol.">
        <title>Pezizomycetes genomes reveal the molecular basis of ectomycorrhizal truffle lifestyle.</title>
        <authorList>
            <person name="Murat C."/>
            <person name="Payen T."/>
            <person name="Noel B."/>
            <person name="Kuo A."/>
            <person name="Morin E."/>
            <person name="Chen J."/>
            <person name="Kohler A."/>
            <person name="Krizsan K."/>
            <person name="Balestrini R."/>
            <person name="Da Silva C."/>
            <person name="Montanini B."/>
            <person name="Hainaut M."/>
            <person name="Levati E."/>
            <person name="Barry K.W."/>
            <person name="Belfiori B."/>
            <person name="Cichocki N."/>
            <person name="Clum A."/>
            <person name="Dockter R.B."/>
            <person name="Fauchery L."/>
            <person name="Guy J."/>
            <person name="Iotti M."/>
            <person name="Le Tacon F."/>
            <person name="Lindquist E.A."/>
            <person name="Lipzen A."/>
            <person name="Malagnac F."/>
            <person name="Mello A."/>
            <person name="Molinier V."/>
            <person name="Miyauchi S."/>
            <person name="Poulain J."/>
            <person name="Riccioni C."/>
            <person name="Rubini A."/>
            <person name="Sitrit Y."/>
            <person name="Splivallo R."/>
            <person name="Traeger S."/>
            <person name="Wang M."/>
            <person name="Zifcakova L."/>
            <person name="Wipf D."/>
            <person name="Zambonelli A."/>
            <person name="Paolocci F."/>
            <person name="Nowrousian M."/>
            <person name="Ottonello S."/>
            <person name="Baldrian P."/>
            <person name="Spatafora J.W."/>
            <person name="Henrissat B."/>
            <person name="Nagy L.G."/>
            <person name="Aury J.M."/>
            <person name="Wincker P."/>
            <person name="Grigoriev I.V."/>
            <person name="Bonfante P."/>
            <person name="Martin F.M."/>
        </authorList>
    </citation>
    <scope>NUCLEOTIDE SEQUENCE [LARGE SCALE GENOMIC DNA]</scope>
    <source>
        <strain evidence="2 3">ATCC MYA-4762</strain>
    </source>
</reference>
<dbReference type="InParanoid" id="A0A3N4M736"/>
<sequence>MPTRMQPSPYAHRMLTRMLTRIIVHVYSARIAPPPLLLPPARDGIPCLINRCMAPPSAPAMTRPTRPAQPSRVPCPETYRCTSTPPLIRPNRAAN</sequence>
<evidence type="ECO:0000313" key="3">
    <source>
        <dbReference type="Proteomes" id="UP000267821"/>
    </source>
</evidence>
<dbReference type="Proteomes" id="UP000267821">
    <property type="component" value="Unassembled WGS sequence"/>
</dbReference>
<gene>
    <name evidence="2" type="ORF">L211DRAFT_18087</name>
</gene>
<proteinExistence type="predicted"/>
<name>A0A3N4M736_9PEZI</name>
<organism evidence="2 3">
    <name type="scientific">Terfezia boudieri ATCC MYA-4762</name>
    <dbReference type="NCBI Taxonomy" id="1051890"/>
    <lineage>
        <taxon>Eukaryota</taxon>
        <taxon>Fungi</taxon>
        <taxon>Dikarya</taxon>
        <taxon>Ascomycota</taxon>
        <taxon>Pezizomycotina</taxon>
        <taxon>Pezizomycetes</taxon>
        <taxon>Pezizales</taxon>
        <taxon>Pezizaceae</taxon>
        <taxon>Terfezia</taxon>
    </lineage>
</organism>
<feature type="region of interest" description="Disordered" evidence="1">
    <location>
        <begin position="56"/>
        <end position="95"/>
    </location>
</feature>